<dbReference type="EMBL" id="LUCV01000014">
    <property type="protein sequence ID" value="OAI93069.1"/>
    <property type="molecule type" value="Genomic_DNA"/>
</dbReference>
<sequence length="81" mass="9384">MSNITIQITLDEQQAKQYQLWLAGQYAHAMAEVWYSDRYRDVPTGERGRKVLQDLPHLRGICRTSKALESQLGPLLVERQL</sequence>
<accession>A0A177SQJ2</accession>
<dbReference type="AlphaFoldDB" id="A0A177SQJ2"/>
<comment type="caution">
    <text evidence="1">The sequence shown here is derived from an EMBL/GenBank/DDBJ whole genome shotgun (WGS) entry which is preliminary data.</text>
</comment>
<evidence type="ECO:0000313" key="2">
    <source>
        <dbReference type="Proteomes" id="UP000077752"/>
    </source>
</evidence>
<proteinExistence type="predicted"/>
<evidence type="ECO:0000313" key="1">
    <source>
        <dbReference type="EMBL" id="OAI93069.1"/>
    </source>
</evidence>
<name>A0A177SQJ2_PSEPU</name>
<protein>
    <submittedName>
        <fullName evidence="1">Uncharacterized protein</fullName>
    </submittedName>
</protein>
<reference evidence="1 2" key="1">
    <citation type="submission" date="2016-03" db="EMBL/GenBank/DDBJ databases">
        <title>Draft Genome Assembly of Pseudomonas putida strain CBF10-2.</title>
        <authorList>
            <person name="Iyer R.S."/>
            <person name="Damania A."/>
        </authorList>
    </citation>
    <scope>NUCLEOTIDE SEQUENCE [LARGE SCALE GENOMIC DNA]</scope>
    <source>
        <strain evidence="1 2">CBF10-2</strain>
    </source>
</reference>
<gene>
    <name evidence="1" type="ORF">AYO28_16350</name>
</gene>
<dbReference type="RefSeq" id="WP_064302670.1">
    <property type="nucleotide sequence ID" value="NZ_LUCV01000014.1"/>
</dbReference>
<organism evidence="1 2">
    <name type="scientific">Pseudomonas putida</name>
    <name type="common">Arthrobacter siderocapsulatus</name>
    <dbReference type="NCBI Taxonomy" id="303"/>
    <lineage>
        <taxon>Bacteria</taxon>
        <taxon>Pseudomonadati</taxon>
        <taxon>Pseudomonadota</taxon>
        <taxon>Gammaproteobacteria</taxon>
        <taxon>Pseudomonadales</taxon>
        <taxon>Pseudomonadaceae</taxon>
        <taxon>Pseudomonas</taxon>
    </lineage>
</organism>
<dbReference type="Proteomes" id="UP000077752">
    <property type="component" value="Unassembled WGS sequence"/>
</dbReference>